<dbReference type="Proteomes" id="UP000277580">
    <property type="component" value="Unassembled WGS sequence"/>
</dbReference>
<evidence type="ECO:0000313" key="1">
    <source>
        <dbReference type="EMBL" id="RPB06925.1"/>
    </source>
</evidence>
<dbReference type="AlphaFoldDB" id="A0A3N4KMA0"/>
<gene>
    <name evidence="1" type="ORF">P167DRAFT_579857</name>
</gene>
<dbReference type="EMBL" id="ML119206">
    <property type="protein sequence ID" value="RPB06925.1"/>
    <property type="molecule type" value="Genomic_DNA"/>
</dbReference>
<keyword evidence="2" id="KW-1185">Reference proteome</keyword>
<organism evidence="1 2">
    <name type="scientific">Morchella conica CCBAS932</name>
    <dbReference type="NCBI Taxonomy" id="1392247"/>
    <lineage>
        <taxon>Eukaryota</taxon>
        <taxon>Fungi</taxon>
        <taxon>Dikarya</taxon>
        <taxon>Ascomycota</taxon>
        <taxon>Pezizomycotina</taxon>
        <taxon>Pezizomycetes</taxon>
        <taxon>Pezizales</taxon>
        <taxon>Morchellaceae</taxon>
        <taxon>Morchella</taxon>
    </lineage>
</organism>
<accession>A0A3N4KMA0</accession>
<protein>
    <submittedName>
        <fullName evidence="1">Uncharacterized protein</fullName>
    </submittedName>
</protein>
<evidence type="ECO:0000313" key="2">
    <source>
        <dbReference type="Proteomes" id="UP000277580"/>
    </source>
</evidence>
<reference evidence="1 2" key="1">
    <citation type="journal article" date="2018" name="Nat. Ecol. Evol.">
        <title>Pezizomycetes genomes reveal the molecular basis of ectomycorrhizal truffle lifestyle.</title>
        <authorList>
            <person name="Murat C."/>
            <person name="Payen T."/>
            <person name="Noel B."/>
            <person name="Kuo A."/>
            <person name="Morin E."/>
            <person name="Chen J."/>
            <person name="Kohler A."/>
            <person name="Krizsan K."/>
            <person name="Balestrini R."/>
            <person name="Da Silva C."/>
            <person name="Montanini B."/>
            <person name="Hainaut M."/>
            <person name="Levati E."/>
            <person name="Barry K.W."/>
            <person name="Belfiori B."/>
            <person name="Cichocki N."/>
            <person name="Clum A."/>
            <person name="Dockter R.B."/>
            <person name="Fauchery L."/>
            <person name="Guy J."/>
            <person name="Iotti M."/>
            <person name="Le Tacon F."/>
            <person name="Lindquist E.A."/>
            <person name="Lipzen A."/>
            <person name="Malagnac F."/>
            <person name="Mello A."/>
            <person name="Molinier V."/>
            <person name="Miyauchi S."/>
            <person name="Poulain J."/>
            <person name="Riccioni C."/>
            <person name="Rubini A."/>
            <person name="Sitrit Y."/>
            <person name="Splivallo R."/>
            <person name="Traeger S."/>
            <person name="Wang M."/>
            <person name="Zifcakova L."/>
            <person name="Wipf D."/>
            <person name="Zambonelli A."/>
            <person name="Paolocci F."/>
            <person name="Nowrousian M."/>
            <person name="Ottonello S."/>
            <person name="Baldrian P."/>
            <person name="Spatafora J.W."/>
            <person name="Henrissat B."/>
            <person name="Nagy L.G."/>
            <person name="Aury J.M."/>
            <person name="Wincker P."/>
            <person name="Grigoriev I.V."/>
            <person name="Bonfante P."/>
            <person name="Martin F.M."/>
        </authorList>
    </citation>
    <scope>NUCLEOTIDE SEQUENCE [LARGE SCALE GENOMIC DNA]</scope>
    <source>
        <strain evidence="1 2">CCBAS932</strain>
    </source>
</reference>
<dbReference type="InParanoid" id="A0A3N4KMA0"/>
<proteinExistence type="predicted"/>
<name>A0A3N4KMA0_9PEZI</name>
<sequence length="160" mass="18323">MCEHLLKQYSAGKLRYGALYCWTCLARFMGEFRPQLIGIVLQRVVFNHFTLKLLWLVTFTGTGHKVPPTSEVINESEETIPPIVRTELDLSPLIESTHSLIPERPYPATVRDRVQKLTPPRNATHTRAFQSQEGTQPKVRPDLMSRYEVCVIRSERSTTG</sequence>